<dbReference type="HAMAP" id="MF_00787">
    <property type="entry name" value="CbiD"/>
    <property type="match status" value="1"/>
</dbReference>
<dbReference type="NCBIfam" id="TIGR00312">
    <property type="entry name" value="cbiD"/>
    <property type="match status" value="1"/>
</dbReference>
<evidence type="ECO:0000256" key="3">
    <source>
        <dbReference type="ARBA" id="ARBA00022679"/>
    </source>
</evidence>
<dbReference type="SUPFAM" id="SSF111342">
    <property type="entry name" value="CbiD-like"/>
    <property type="match status" value="1"/>
</dbReference>
<evidence type="ECO:0000256" key="1">
    <source>
        <dbReference type="ARBA" id="ARBA00022573"/>
    </source>
</evidence>
<keyword evidence="7" id="KW-1185">Reference proteome</keyword>
<dbReference type="InterPro" id="IPR036074">
    <property type="entry name" value="CbiD_sf"/>
</dbReference>
<dbReference type="EMBL" id="JACJFM010000054">
    <property type="protein sequence ID" value="MBB1489435.1"/>
    <property type="molecule type" value="Genomic_DNA"/>
</dbReference>
<dbReference type="GO" id="GO:0032259">
    <property type="term" value="P:methylation"/>
    <property type="evidence" value="ECO:0007669"/>
    <property type="project" value="UniProtKB-KW"/>
</dbReference>
<gene>
    <name evidence="5" type="primary">cbiD</name>
    <name evidence="6" type="ORF">H4O21_22760</name>
</gene>
<evidence type="ECO:0000256" key="2">
    <source>
        <dbReference type="ARBA" id="ARBA00022603"/>
    </source>
</evidence>
<dbReference type="GO" id="GO:0019251">
    <property type="term" value="P:anaerobic cobalamin biosynthetic process"/>
    <property type="evidence" value="ECO:0007669"/>
    <property type="project" value="UniProtKB-UniRule"/>
</dbReference>
<dbReference type="UniPathway" id="UPA00148">
    <property type="reaction ID" value="UER00227"/>
</dbReference>
<comment type="caution">
    <text evidence="6">The sequence shown here is derived from an EMBL/GenBank/DDBJ whole genome shotgun (WGS) entry which is preliminary data.</text>
</comment>
<comment type="catalytic activity">
    <reaction evidence="5">
        <text>Co-precorrin-5B + S-adenosyl-L-methionine = Co-precorrin-6A + S-adenosyl-L-homocysteine</text>
        <dbReference type="Rhea" id="RHEA:26285"/>
        <dbReference type="ChEBI" id="CHEBI:57856"/>
        <dbReference type="ChEBI" id="CHEBI:59789"/>
        <dbReference type="ChEBI" id="CHEBI:60063"/>
        <dbReference type="ChEBI" id="CHEBI:60064"/>
        <dbReference type="EC" id="2.1.1.195"/>
    </reaction>
</comment>
<evidence type="ECO:0000256" key="4">
    <source>
        <dbReference type="ARBA" id="ARBA00022691"/>
    </source>
</evidence>
<dbReference type="NCBIfam" id="NF000849">
    <property type="entry name" value="PRK00075.1-1"/>
    <property type="match status" value="1"/>
</dbReference>
<evidence type="ECO:0000313" key="6">
    <source>
        <dbReference type="EMBL" id="MBB1489435.1"/>
    </source>
</evidence>
<dbReference type="Pfam" id="PF01888">
    <property type="entry name" value="CbiD"/>
    <property type="match status" value="1"/>
</dbReference>
<keyword evidence="3 5" id="KW-0808">Transferase</keyword>
<dbReference type="AlphaFoldDB" id="A0A839IVP9"/>
<dbReference type="Proteomes" id="UP000565262">
    <property type="component" value="Unassembled WGS sequence"/>
</dbReference>
<keyword evidence="2 5" id="KW-0489">Methyltransferase</keyword>
<protein>
    <recommendedName>
        <fullName evidence="5">Cobalt-precorrin-5B C(1)-methyltransferase</fullName>
        <ecNumber evidence="5">2.1.1.195</ecNumber>
    </recommendedName>
    <alternativeName>
        <fullName evidence="5">Cobalt-precorrin-6A synthase</fullName>
    </alternativeName>
</protein>
<evidence type="ECO:0000313" key="7">
    <source>
        <dbReference type="Proteomes" id="UP000565262"/>
    </source>
</evidence>
<accession>A0A839IVP9</accession>
<proteinExistence type="inferred from homology"/>
<dbReference type="PANTHER" id="PTHR35863">
    <property type="entry name" value="COBALT-PRECORRIN-5B C(1)-METHYLTRANSFERASE"/>
    <property type="match status" value="1"/>
</dbReference>
<evidence type="ECO:0000256" key="5">
    <source>
        <dbReference type="HAMAP-Rule" id="MF_00787"/>
    </source>
</evidence>
<dbReference type="GO" id="GO:0008168">
    <property type="term" value="F:methyltransferase activity"/>
    <property type="evidence" value="ECO:0007669"/>
    <property type="project" value="UniProtKB-UniRule"/>
</dbReference>
<comment type="similarity">
    <text evidence="5">Belongs to the CbiD family.</text>
</comment>
<comment type="pathway">
    <text evidence="5">Cofactor biosynthesis; adenosylcobalamin biosynthesis; cob(II)yrinate a,c-diamide from sirohydrochlorin (anaerobic route): step 6/10.</text>
</comment>
<dbReference type="PANTHER" id="PTHR35863:SF1">
    <property type="entry name" value="COBALT-PRECORRIN-5B C(1)-METHYLTRANSFERASE"/>
    <property type="match status" value="1"/>
</dbReference>
<name>A0A839IVP9_9GAMM</name>
<keyword evidence="4 5" id="KW-0949">S-adenosyl-L-methionine</keyword>
<dbReference type="RefSeq" id="WP_182811661.1">
    <property type="nucleotide sequence ID" value="NZ_JACJFM010000054.1"/>
</dbReference>
<reference evidence="6 7" key="1">
    <citation type="submission" date="2020-08" db="EMBL/GenBank/DDBJ databases">
        <title>Oceanospirillum sp. nov. isolated from marine sediment.</title>
        <authorList>
            <person name="Ji X."/>
        </authorList>
    </citation>
    <scope>NUCLEOTIDE SEQUENCE [LARGE SCALE GENOMIC DNA]</scope>
    <source>
        <strain evidence="6 7">D5</strain>
    </source>
</reference>
<organism evidence="6 7">
    <name type="scientific">Oceanospirillum sediminis</name>
    <dbReference type="NCBI Taxonomy" id="2760088"/>
    <lineage>
        <taxon>Bacteria</taxon>
        <taxon>Pseudomonadati</taxon>
        <taxon>Pseudomonadota</taxon>
        <taxon>Gammaproteobacteria</taxon>
        <taxon>Oceanospirillales</taxon>
        <taxon>Oceanospirillaceae</taxon>
        <taxon>Oceanospirillum</taxon>
    </lineage>
</organism>
<dbReference type="InterPro" id="IPR002748">
    <property type="entry name" value="CbiD"/>
</dbReference>
<comment type="function">
    <text evidence="5">Catalyzes the methylation of C-1 in cobalt-precorrin-5B to form cobalt-precorrin-6A.</text>
</comment>
<dbReference type="Gene3D" id="3.30.2110.10">
    <property type="entry name" value="CbiD-like"/>
    <property type="match status" value="1"/>
</dbReference>
<dbReference type="EC" id="2.1.1.195" evidence="5"/>
<keyword evidence="1 5" id="KW-0169">Cobalamin biosynthesis</keyword>
<sequence>MWPESSESPKPLRSGLTTGSCATACCVAATQALFAQRQPESVEITLPKGQQVNLPISDYCWLDTNELQSPEAVSEIAAEETAKVKRAATRESIRRRASGVRTATVKDAGDDPDVTHGATVYVELRLTEQPGIEFKAANGVGTVTREGLALAVGEPAINPVPRKMITEHLTQAAYTWQYEGGFEVSVGVEKGEQIALKTMNPRLGILGGLSILGTTGIVRPYSCSAYIASIHQAISVAKHNGHHHIAATTGSSSEKAVADLYGLPEMALVEMGDFVGAVLKYLKKVPMQKLTLCGGFGKFSKLAEGHLDLNSRASSISFEHLVEQARLAGADQALCEQILHCNTSIQALKLCQSAGVPFGDQICKTAWQKARKYLPEGTELEVLAIDRQGNFVGGYPARIEQIA</sequence>
<dbReference type="PIRSF" id="PIRSF026782">
    <property type="entry name" value="CbiD"/>
    <property type="match status" value="1"/>
</dbReference>